<reference evidence="1" key="1">
    <citation type="journal article" date="2014" name="Front. Microbiol.">
        <title>High frequency of phylogenetically diverse reductive dehalogenase-homologous genes in deep subseafloor sedimentary metagenomes.</title>
        <authorList>
            <person name="Kawai M."/>
            <person name="Futagami T."/>
            <person name="Toyoda A."/>
            <person name="Takaki Y."/>
            <person name="Nishi S."/>
            <person name="Hori S."/>
            <person name="Arai W."/>
            <person name="Tsubouchi T."/>
            <person name="Morono Y."/>
            <person name="Uchiyama I."/>
            <person name="Ito T."/>
            <person name="Fujiyama A."/>
            <person name="Inagaki F."/>
            <person name="Takami H."/>
        </authorList>
    </citation>
    <scope>NUCLEOTIDE SEQUENCE</scope>
    <source>
        <strain evidence="1">Expedition CK06-06</strain>
    </source>
</reference>
<organism evidence="1">
    <name type="scientific">marine sediment metagenome</name>
    <dbReference type="NCBI Taxonomy" id="412755"/>
    <lineage>
        <taxon>unclassified sequences</taxon>
        <taxon>metagenomes</taxon>
        <taxon>ecological metagenomes</taxon>
    </lineage>
</organism>
<protein>
    <submittedName>
        <fullName evidence="1">Uncharacterized protein</fullName>
    </submittedName>
</protein>
<sequence length="37" mass="4310">IHTLLELRGFKNNTNINLNSNVKIEHIGDMIHPRPLF</sequence>
<dbReference type="AlphaFoldDB" id="X0Y9H8"/>
<feature type="non-terminal residue" evidence="1">
    <location>
        <position position="1"/>
    </location>
</feature>
<name>X0Y9H8_9ZZZZ</name>
<dbReference type="EMBL" id="BARS01055252">
    <property type="protein sequence ID" value="GAG43947.1"/>
    <property type="molecule type" value="Genomic_DNA"/>
</dbReference>
<proteinExistence type="predicted"/>
<evidence type="ECO:0000313" key="1">
    <source>
        <dbReference type="EMBL" id="GAG43947.1"/>
    </source>
</evidence>
<gene>
    <name evidence="1" type="ORF">S01H1_81620</name>
</gene>
<comment type="caution">
    <text evidence="1">The sequence shown here is derived from an EMBL/GenBank/DDBJ whole genome shotgun (WGS) entry which is preliminary data.</text>
</comment>
<accession>X0Y9H8</accession>